<feature type="compositionally biased region" description="Polar residues" evidence="1">
    <location>
        <begin position="80"/>
        <end position="91"/>
    </location>
</feature>
<dbReference type="Proteomes" id="UP000301309">
    <property type="component" value="Unassembled WGS sequence"/>
</dbReference>
<dbReference type="InterPro" id="IPR028939">
    <property type="entry name" value="P5C_Rdtase_cat_N"/>
</dbReference>
<evidence type="ECO:0000256" key="1">
    <source>
        <dbReference type="SAM" id="MobiDB-lite"/>
    </source>
</evidence>
<dbReference type="SUPFAM" id="SSF51735">
    <property type="entry name" value="NAD(P)-binding Rossmann-fold domains"/>
    <property type="match status" value="1"/>
</dbReference>
<dbReference type="Gene3D" id="3.40.50.720">
    <property type="entry name" value="NAD(P)-binding Rossmann-like Domain"/>
    <property type="match status" value="1"/>
</dbReference>
<keyword evidence="4" id="KW-1185">Reference proteome</keyword>
<feature type="region of interest" description="Disordered" evidence="1">
    <location>
        <begin position="71"/>
        <end position="105"/>
    </location>
</feature>
<dbReference type="AlphaFoldDB" id="A0A4D4KVR8"/>
<proteinExistence type="predicted"/>
<sequence>MRIGTLGAGQIATAVARHALRHGHDVVLSNSRGPRALAELALELGAKAGTREEAAAGDLVLLAVPWPEIPTPSGAWDRSTAASSWTPQTSSRRPDRNRASRTSAT</sequence>
<dbReference type="InterPro" id="IPR036291">
    <property type="entry name" value="NAD(P)-bd_dom_sf"/>
</dbReference>
<evidence type="ECO:0000259" key="2">
    <source>
        <dbReference type="Pfam" id="PF03807"/>
    </source>
</evidence>
<name>A0A4D4KVR8_STRVO</name>
<evidence type="ECO:0000313" key="3">
    <source>
        <dbReference type="EMBL" id="GDY49939.1"/>
    </source>
</evidence>
<dbReference type="Pfam" id="PF03807">
    <property type="entry name" value="F420_oxidored"/>
    <property type="match status" value="1"/>
</dbReference>
<evidence type="ECO:0000313" key="4">
    <source>
        <dbReference type="Proteomes" id="UP000301309"/>
    </source>
</evidence>
<protein>
    <recommendedName>
        <fullName evidence="2">Pyrroline-5-carboxylate reductase catalytic N-terminal domain-containing protein</fullName>
    </recommendedName>
</protein>
<gene>
    <name evidence="3" type="ORF">SVIO_005620</name>
</gene>
<dbReference type="EMBL" id="BJHW01000001">
    <property type="protein sequence ID" value="GDY49939.1"/>
    <property type="molecule type" value="Genomic_DNA"/>
</dbReference>
<accession>A0A4D4KVR8</accession>
<comment type="caution">
    <text evidence="3">The sequence shown here is derived from an EMBL/GenBank/DDBJ whole genome shotgun (WGS) entry which is preliminary data.</text>
</comment>
<organism evidence="3 4">
    <name type="scientific">Streptomyces violaceusniger</name>
    <dbReference type="NCBI Taxonomy" id="68280"/>
    <lineage>
        <taxon>Bacteria</taxon>
        <taxon>Bacillati</taxon>
        <taxon>Actinomycetota</taxon>
        <taxon>Actinomycetes</taxon>
        <taxon>Kitasatosporales</taxon>
        <taxon>Streptomycetaceae</taxon>
        <taxon>Streptomyces</taxon>
        <taxon>Streptomyces violaceusniger group</taxon>
    </lineage>
</organism>
<reference evidence="3 4" key="1">
    <citation type="journal article" date="2020" name="Int. J. Syst. Evol. Microbiol.">
        <title>Reclassification of Streptomyces castelarensis and Streptomyces sporoclivatus as later heterotypic synonyms of Streptomyces antimycoticus.</title>
        <authorList>
            <person name="Komaki H."/>
            <person name="Tamura T."/>
        </authorList>
    </citation>
    <scope>NUCLEOTIDE SEQUENCE [LARGE SCALE GENOMIC DNA]</scope>
    <source>
        <strain evidence="3 4">NBRC 13459</strain>
    </source>
</reference>
<feature type="domain" description="Pyrroline-5-carboxylate reductase catalytic N-terminal" evidence="2">
    <location>
        <begin position="2"/>
        <end position="72"/>
    </location>
</feature>